<reference evidence="15 16" key="1">
    <citation type="submission" date="2023-03" db="EMBL/GenBank/DDBJ databases">
        <title>Genome insight into feeding habits of ladybird beetles.</title>
        <authorList>
            <person name="Li H.-S."/>
            <person name="Huang Y.-H."/>
            <person name="Pang H."/>
        </authorList>
    </citation>
    <scope>NUCLEOTIDE SEQUENCE [LARGE SCALE GENOMIC DNA]</scope>
    <source>
        <strain evidence="15">SYSU_2023b</strain>
        <tissue evidence="15">Whole body</tissue>
    </source>
</reference>
<dbReference type="CDD" id="cd00110">
    <property type="entry name" value="LamG"/>
    <property type="match status" value="4"/>
</dbReference>
<feature type="signal peptide" evidence="11">
    <location>
        <begin position="1"/>
        <end position="19"/>
    </location>
</feature>
<feature type="transmembrane region" description="Helical" evidence="10">
    <location>
        <begin position="1207"/>
        <end position="1231"/>
    </location>
</feature>
<evidence type="ECO:0000256" key="9">
    <source>
        <dbReference type="PROSITE-ProRule" id="PRU00076"/>
    </source>
</evidence>
<dbReference type="PANTHER" id="PTHR15036">
    <property type="entry name" value="PIKACHURIN-LIKE PROTEIN"/>
    <property type="match status" value="1"/>
</dbReference>
<dbReference type="Gene3D" id="2.60.120.200">
    <property type="match status" value="4"/>
</dbReference>
<dbReference type="CDD" id="cd00054">
    <property type="entry name" value="EGF_CA"/>
    <property type="match status" value="2"/>
</dbReference>
<evidence type="ECO:0000256" key="11">
    <source>
        <dbReference type="SAM" id="SignalP"/>
    </source>
</evidence>
<dbReference type="PROSITE" id="PS01286">
    <property type="entry name" value="FA58C_2"/>
    <property type="match status" value="1"/>
</dbReference>
<dbReference type="Proteomes" id="UP001431783">
    <property type="component" value="Unassembled WGS sequence"/>
</dbReference>
<feature type="domain" description="Laminin G" evidence="13">
    <location>
        <begin position="785"/>
        <end position="951"/>
    </location>
</feature>
<feature type="chain" id="PRO_5043979761" description="Neurexin-4" evidence="11">
    <location>
        <begin position="20"/>
        <end position="1273"/>
    </location>
</feature>
<dbReference type="Gene3D" id="2.10.25.10">
    <property type="entry name" value="Laminin"/>
    <property type="match status" value="2"/>
</dbReference>
<dbReference type="SUPFAM" id="SSF49899">
    <property type="entry name" value="Concanavalin A-like lectins/glucanases"/>
    <property type="match status" value="4"/>
</dbReference>
<dbReference type="CDD" id="cd00057">
    <property type="entry name" value="FA58C"/>
    <property type="match status" value="1"/>
</dbReference>
<dbReference type="Gene3D" id="2.60.120.1000">
    <property type="match status" value="1"/>
</dbReference>
<name>A0AAW1UJL2_9CUCU</name>
<dbReference type="PROSITE" id="PS50026">
    <property type="entry name" value="EGF_3"/>
    <property type="match status" value="2"/>
</dbReference>
<evidence type="ECO:0000256" key="10">
    <source>
        <dbReference type="SAM" id="Phobius"/>
    </source>
</evidence>
<evidence type="ECO:0000313" key="16">
    <source>
        <dbReference type="Proteomes" id="UP001431783"/>
    </source>
</evidence>
<dbReference type="AlphaFoldDB" id="A0AAW1UJL2"/>
<keyword evidence="4 10" id="KW-0812">Transmembrane</keyword>
<comment type="caution">
    <text evidence="15">The sequence shown here is derived from an EMBL/GenBank/DDBJ whole genome shotgun (WGS) entry which is preliminary data.</text>
</comment>
<keyword evidence="6 10" id="KW-1133">Transmembrane helix</keyword>
<feature type="domain" description="Laminin G" evidence="13">
    <location>
        <begin position="169"/>
        <end position="350"/>
    </location>
</feature>
<evidence type="ECO:0000313" key="15">
    <source>
        <dbReference type="EMBL" id="KAK9880250.1"/>
    </source>
</evidence>
<dbReference type="PROSITE" id="PS50022">
    <property type="entry name" value="FA58C_3"/>
    <property type="match status" value="1"/>
</dbReference>
<evidence type="ECO:0000256" key="3">
    <source>
        <dbReference type="ARBA" id="ARBA00022536"/>
    </source>
</evidence>
<evidence type="ECO:0000256" key="6">
    <source>
        <dbReference type="ARBA" id="ARBA00022989"/>
    </source>
</evidence>
<evidence type="ECO:0000256" key="5">
    <source>
        <dbReference type="ARBA" id="ARBA00022729"/>
    </source>
</evidence>
<evidence type="ECO:0000256" key="1">
    <source>
        <dbReference type="ARBA" id="ARBA00004479"/>
    </source>
</evidence>
<sequence length="1273" mass="143266">MMGAVYFIYFFLNAYCVFGALYGEDECNIPLLEKAVIKATSSLQERGPEEAYMYGGNAWTAKDNDFDQQLIIDLGQVMNVTRISTRGRPFTNEYVMEYSISYGTNGLDYADYKEPSGNIRMFRGNSDDDSINQNDFEIPIIAQWIKINPTRWRNRISMRMELFGCEYDAVDLYFNGTALLMLNLLRDPISASRENIRFRFKTSAANGVMLYGRGTQGDYIALQMRDNQLLLNINLGSGQVTSLSVGSLLDDNVWHDVVISRNRRDILFSVDRVFVQDKIKGEFNRLNLNREFYIGGVPNIQDGLVVVQNYTGCLENLYLNSTNLFKEVKQAFQYGEAAFRYEKINTLNTCPEPHIIPVTFLTQRAFAKLQGYEGMKSLNVSFSFRTYEGTGLIVYHSFSSSGYVAVFLEDGKLKIELVTRENPRVIFDNYEEVCNDGKWHNVVLTITTNSLIFNMDRRPMRTVRLLSIRTGSQYFIGGGVTATIGLSGRHMPGFVGCLRSIGIDGSFKLPTDWRKDEYCCEGEVVFDACRMVDRCSPNPCQHGGVCKQNEFEFFCDCSGIGYGGAVCHTSINSLSCEAYKKVQAVNQRADIKIDVDGSGPLAPFPVTCEFYSNGRVATVLHHNNQETTAVDGFQEPGSFKQDIHYEANDDQINALVNRSTTCRQHLQYACKGSRLFNSPSDEMNFNPYSWWVSRHNQNMDYWGGALPNSRKCECGILGGCVDRTKWCNCDAGLDTWQVDGGDIVDKENLPVKQLRFGDTGNALDEKEGRYTLGPLICEGDDLFDNVVTFRVQEATINLPTFDMGHVGDIYFEFKTASENAVLFHSRGAVDYIKLSIVSGNRIQFQYQAGSGPVAVVRETSYKLSNNEWHSISVERNRKEAMLIVDGALKAQVREPPGPVRALHLTSDLVIGASVEYRDGFTGCMRALLINGEHVDLRSYARRGTFGIAEGCVGKCESSPCLNNGTCFERYDGYSCDCRWTAFKGPICADEIGVNMKQSSMIKYDFMGSWRSTIAEHIRIGFTTANPRGFLLGFSSNISKEYLTIMVSNSGNLRVVFDFGFERQEIIYPEKHFALGQYHDLRLSRKNSGATLVLQVDNYKPREFHFNIKASADAQFNNIQYMYIGRNESMSEGFEGCISRVEFDDIYPLKLLFQQEGPGNVKSLGTPVREDYCGVEPITHPPDVIPTRPSPILDEDKLKKAYNQTDSAILGSILAILFLALVILCILIGRFIHRHKGEYLTQEDVGADTAMDPDTAVVHGATGHHVQKKKEWFI</sequence>
<dbReference type="EMBL" id="JARQZJ010000064">
    <property type="protein sequence ID" value="KAK9880250.1"/>
    <property type="molecule type" value="Genomic_DNA"/>
</dbReference>
<evidence type="ECO:0000256" key="4">
    <source>
        <dbReference type="ARBA" id="ARBA00022692"/>
    </source>
</evidence>
<comment type="caution">
    <text evidence="9">Lacks conserved residue(s) required for the propagation of feature annotation.</text>
</comment>
<dbReference type="PROSITE" id="PS50025">
    <property type="entry name" value="LAM_G_DOMAIN"/>
    <property type="match status" value="4"/>
</dbReference>
<comment type="subcellular location">
    <subcellularLocation>
        <location evidence="1">Membrane</location>
        <topology evidence="1">Single-pass type I membrane protein</topology>
    </subcellularLocation>
</comment>
<evidence type="ECO:0000259" key="13">
    <source>
        <dbReference type="PROSITE" id="PS50025"/>
    </source>
</evidence>
<keyword evidence="16" id="KW-1185">Reference proteome</keyword>
<organism evidence="15 16">
    <name type="scientific">Henosepilachna vigintioctopunctata</name>
    <dbReference type="NCBI Taxonomy" id="420089"/>
    <lineage>
        <taxon>Eukaryota</taxon>
        <taxon>Metazoa</taxon>
        <taxon>Ecdysozoa</taxon>
        <taxon>Arthropoda</taxon>
        <taxon>Hexapoda</taxon>
        <taxon>Insecta</taxon>
        <taxon>Pterygota</taxon>
        <taxon>Neoptera</taxon>
        <taxon>Endopterygota</taxon>
        <taxon>Coleoptera</taxon>
        <taxon>Polyphaga</taxon>
        <taxon>Cucujiformia</taxon>
        <taxon>Coccinelloidea</taxon>
        <taxon>Coccinellidae</taxon>
        <taxon>Epilachninae</taxon>
        <taxon>Epilachnini</taxon>
        <taxon>Henosepilachna</taxon>
    </lineage>
</organism>
<dbReference type="SMART" id="SM00181">
    <property type="entry name" value="EGF"/>
    <property type="match status" value="2"/>
</dbReference>
<keyword evidence="7 10" id="KW-0472">Membrane</keyword>
<feature type="domain" description="EGF-like" evidence="14">
    <location>
        <begin position="531"/>
        <end position="568"/>
    </location>
</feature>
<evidence type="ECO:0000259" key="12">
    <source>
        <dbReference type="PROSITE" id="PS50022"/>
    </source>
</evidence>
<dbReference type="SUPFAM" id="SSF49785">
    <property type="entry name" value="Galactose-binding domain-like"/>
    <property type="match status" value="1"/>
</dbReference>
<dbReference type="Gene3D" id="2.60.120.260">
    <property type="entry name" value="Galactose-binding domain-like"/>
    <property type="match status" value="1"/>
</dbReference>
<keyword evidence="8" id="KW-1015">Disulfide bond</keyword>
<dbReference type="SMART" id="SM00231">
    <property type="entry name" value="FA58C"/>
    <property type="match status" value="1"/>
</dbReference>
<evidence type="ECO:0008006" key="17">
    <source>
        <dbReference type="Google" id="ProtNLM"/>
    </source>
</evidence>
<feature type="domain" description="F5/8 type C" evidence="12">
    <location>
        <begin position="16"/>
        <end position="165"/>
    </location>
</feature>
<dbReference type="SMART" id="SM00282">
    <property type="entry name" value="LamG"/>
    <property type="match status" value="4"/>
</dbReference>
<dbReference type="InterPro" id="IPR000421">
    <property type="entry name" value="FA58C"/>
</dbReference>
<keyword evidence="5 11" id="KW-0732">Signal</keyword>
<feature type="domain" description="Laminin G" evidence="13">
    <location>
        <begin position="990"/>
        <end position="1172"/>
    </location>
</feature>
<dbReference type="PANTHER" id="PTHR15036:SF91">
    <property type="entry name" value="NEUREXIN-4"/>
    <property type="match status" value="1"/>
</dbReference>
<proteinExistence type="inferred from homology"/>
<feature type="domain" description="EGF-like" evidence="14">
    <location>
        <begin position="952"/>
        <end position="988"/>
    </location>
</feature>
<protein>
    <recommendedName>
        <fullName evidence="17">Neurexin-4</fullName>
    </recommendedName>
</protein>
<keyword evidence="3 9" id="KW-0245">EGF-like domain</keyword>
<gene>
    <name evidence="15" type="ORF">WA026_010126</name>
</gene>
<dbReference type="InterPro" id="IPR013320">
    <property type="entry name" value="ConA-like_dom_sf"/>
</dbReference>
<evidence type="ECO:0000256" key="2">
    <source>
        <dbReference type="ARBA" id="ARBA00010241"/>
    </source>
</evidence>
<feature type="domain" description="Laminin G" evidence="13">
    <location>
        <begin position="356"/>
        <end position="529"/>
    </location>
</feature>
<accession>A0AAW1UJL2</accession>
<evidence type="ECO:0000256" key="8">
    <source>
        <dbReference type="ARBA" id="ARBA00023157"/>
    </source>
</evidence>
<evidence type="ECO:0000256" key="7">
    <source>
        <dbReference type="ARBA" id="ARBA00023136"/>
    </source>
</evidence>
<evidence type="ECO:0000259" key="14">
    <source>
        <dbReference type="PROSITE" id="PS50026"/>
    </source>
</evidence>
<dbReference type="InterPro" id="IPR008979">
    <property type="entry name" value="Galactose-bd-like_sf"/>
</dbReference>
<dbReference type="InterPro" id="IPR001791">
    <property type="entry name" value="Laminin_G"/>
</dbReference>
<dbReference type="Pfam" id="PF00754">
    <property type="entry name" value="F5_F8_type_C"/>
    <property type="match status" value="1"/>
</dbReference>
<dbReference type="InterPro" id="IPR000742">
    <property type="entry name" value="EGF"/>
</dbReference>
<dbReference type="GO" id="GO:0016020">
    <property type="term" value="C:membrane"/>
    <property type="evidence" value="ECO:0007669"/>
    <property type="project" value="UniProtKB-SubCell"/>
</dbReference>
<dbReference type="InterPro" id="IPR050372">
    <property type="entry name" value="Neurexin-related_CASP"/>
</dbReference>
<comment type="similarity">
    <text evidence="2">Belongs to the neurexin family.</text>
</comment>
<dbReference type="Pfam" id="PF02210">
    <property type="entry name" value="Laminin_G_2"/>
    <property type="match status" value="4"/>
</dbReference>
<dbReference type="FunFam" id="2.60.120.260:FF:000016">
    <property type="entry name" value="Contactin-associated protein-like 4 isoform 1"/>
    <property type="match status" value="1"/>
</dbReference>